<organism evidence="1 2">
    <name type="scientific">Rubus argutus</name>
    <name type="common">Southern blackberry</name>
    <dbReference type="NCBI Taxonomy" id="59490"/>
    <lineage>
        <taxon>Eukaryota</taxon>
        <taxon>Viridiplantae</taxon>
        <taxon>Streptophyta</taxon>
        <taxon>Embryophyta</taxon>
        <taxon>Tracheophyta</taxon>
        <taxon>Spermatophyta</taxon>
        <taxon>Magnoliopsida</taxon>
        <taxon>eudicotyledons</taxon>
        <taxon>Gunneridae</taxon>
        <taxon>Pentapetalae</taxon>
        <taxon>rosids</taxon>
        <taxon>fabids</taxon>
        <taxon>Rosales</taxon>
        <taxon>Rosaceae</taxon>
        <taxon>Rosoideae</taxon>
        <taxon>Rosoideae incertae sedis</taxon>
        <taxon>Rubus</taxon>
    </lineage>
</organism>
<reference evidence="1 2" key="1">
    <citation type="journal article" date="2023" name="G3 (Bethesda)">
        <title>A chromosome-length genome assembly and annotation of blackberry (Rubus argutus, cv. 'Hillquist').</title>
        <authorList>
            <person name="Bruna T."/>
            <person name="Aryal R."/>
            <person name="Dudchenko O."/>
            <person name="Sargent D.J."/>
            <person name="Mead D."/>
            <person name="Buti M."/>
            <person name="Cavallini A."/>
            <person name="Hytonen T."/>
            <person name="Andres J."/>
            <person name="Pham M."/>
            <person name="Weisz D."/>
            <person name="Mascagni F."/>
            <person name="Usai G."/>
            <person name="Natali L."/>
            <person name="Bassil N."/>
            <person name="Fernandez G.E."/>
            <person name="Lomsadze A."/>
            <person name="Armour M."/>
            <person name="Olukolu B."/>
            <person name="Poorten T."/>
            <person name="Britton C."/>
            <person name="Davik J."/>
            <person name="Ashrafi H."/>
            <person name="Aiden E.L."/>
            <person name="Borodovsky M."/>
            <person name="Worthington M."/>
        </authorList>
    </citation>
    <scope>NUCLEOTIDE SEQUENCE [LARGE SCALE GENOMIC DNA]</scope>
    <source>
        <strain evidence="1">PI 553951</strain>
    </source>
</reference>
<name>A0AAW1WF10_RUBAR</name>
<keyword evidence="2" id="KW-1185">Reference proteome</keyword>
<evidence type="ECO:0000313" key="2">
    <source>
        <dbReference type="Proteomes" id="UP001457282"/>
    </source>
</evidence>
<dbReference type="EMBL" id="JBEDUW010000006">
    <property type="protein sequence ID" value="KAK9923251.1"/>
    <property type="molecule type" value="Genomic_DNA"/>
</dbReference>
<protein>
    <submittedName>
        <fullName evidence="1">Uncharacterized protein</fullName>
    </submittedName>
</protein>
<dbReference type="AlphaFoldDB" id="A0AAW1WF10"/>
<comment type="caution">
    <text evidence="1">The sequence shown here is derived from an EMBL/GenBank/DDBJ whole genome shotgun (WGS) entry which is preliminary data.</text>
</comment>
<proteinExistence type="predicted"/>
<dbReference type="InterPro" id="IPR029048">
    <property type="entry name" value="HSP70_C_sf"/>
</dbReference>
<sequence>MSLPQGHRLGKTFQLENRAHYEIRKRAETVIWNIQMIKRYRNKIPGEIVKRIEDEVLDLRKTMGRRSFISVISEIKSKLDKYLSRWRNDQRFWGSGDHSAGDKQGGYYRGEASWDHSVSDIHTMKKILFEYGDKVPSDVAREIEGAIADLGTAMEGGNADEIKAKLDDASKAVSKIGEHMYGGGSHASSGGFGDFGGDFGDFGGGSSDFGGGDF</sequence>
<accession>A0AAW1WF10</accession>
<evidence type="ECO:0000313" key="1">
    <source>
        <dbReference type="EMBL" id="KAK9923251.1"/>
    </source>
</evidence>
<dbReference type="Proteomes" id="UP001457282">
    <property type="component" value="Unassembled WGS sequence"/>
</dbReference>
<dbReference type="Gene3D" id="1.20.1270.10">
    <property type="match status" value="1"/>
</dbReference>
<dbReference type="SUPFAM" id="SSF100934">
    <property type="entry name" value="Heat shock protein 70kD (HSP70), C-terminal subdomain"/>
    <property type="match status" value="1"/>
</dbReference>
<gene>
    <name evidence="1" type="ORF">M0R45_031681</name>
</gene>